<dbReference type="GO" id="GO:0008270">
    <property type="term" value="F:zinc ion binding"/>
    <property type="evidence" value="ECO:0007669"/>
    <property type="project" value="InterPro"/>
</dbReference>
<accession>A0A2H2Z5S0</accession>
<evidence type="ECO:0000259" key="5">
    <source>
        <dbReference type="PROSITE" id="PS50048"/>
    </source>
</evidence>
<keyword evidence="7" id="KW-1185">Reference proteome</keyword>
<dbReference type="PANTHER" id="PTHR31001:SF40">
    <property type="entry name" value="ZN(II)2CYS6 TRANSCRIPTION FACTOR (EUROFUNG)"/>
    <property type="match status" value="1"/>
</dbReference>
<dbReference type="SUPFAM" id="SSF57701">
    <property type="entry name" value="Zn2/Cys6 DNA-binding domain"/>
    <property type="match status" value="1"/>
</dbReference>
<dbReference type="Proteomes" id="UP000219286">
    <property type="component" value="Unassembled WGS sequence"/>
</dbReference>
<dbReference type="InterPro" id="IPR050613">
    <property type="entry name" value="Sec_Metabolite_Reg"/>
</dbReference>
<dbReference type="PANTHER" id="PTHR31001">
    <property type="entry name" value="UNCHARACTERIZED TRANSCRIPTIONAL REGULATORY PROTEIN"/>
    <property type="match status" value="1"/>
</dbReference>
<organism evidence="6 7">
    <name type="scientific">Trichoderma parareesei</name>
    <name type="common">Filamentous fungus</name>
    <dbReference type="NCBI Taxonomy" id="858221"/>
    <lineage>
        <taxon>Eukaryota</taxon>
        <taxon>Fungi</taxon>
        <taxon>Dikarya</taxon>
        <taxon>Ascomycota</taxon>
        <taxon>Pezizomycotina</taxon>
        <taxon>Sordariomycetes</taxon>
        <taxon>Hypocreomycetidae</taxon>
        <taxon>Hypocreales</taxon>
        <taxon>Hypocreaceae</taxon>
        <taxon>Trichoderma</taxon>
    </lineage>
</organism>
<evidence type="ECO:0000256" key="2">
    <source>
        <dbReference type="ARBA" id="ARBA00022723"/>
    </source>
</evidence>
<keyword evidence="3" id="KW-0539">Nucleus</keyword>
<protein>
    <recommendedName>
        <fullName evidence="5">Zn(2)-C6 fungal-type domain-containing protein</fullName>
    </recommendedName>
</protein>
<dbReference type="InterPro" id="IPR001138">
    <property type="entry name" value="Zn2Cys6_DnaBD"/>
</dbReference>
<dbReference type="GO" id="GO:0005634">
    <property type="term" value="C:nucleus"/>
    <property type="evidence" value="ECO:0007669"/>
    <property type="project" value="UniProtKB-SubCell"/>
</dbReference>
<proteinExistence type="predicted"/>
<dbReference type="Pfam" id="PF00172">
    <property type="entry name" value="Zn_clus"/>
    <property type="match status" value="1"/>
</dbReference>
<sequence length="676" mass="76509">MSSMSDVTSGSINDNGAPLRRLNGRLQACDQCRARKVACDHTRPVCTRCLKRNQASECTYTVGAVLQPRRRPRRQKTNVASTAPNMNPMDLRPVNGLGSPSSGYMGFTSHATVYEQTKRSLSLLQGQGSDPRLSRSFSDDRTAPRLTFDQLPHLVRHMSIYVLEALPGQRNEQIFFNHEDGQRNDWRQVALARITRSVQELLRKNPDGTGPDLERVAEMICNNSAQPFREIDDPHRWMDQYCDSSSLRWESIGWIWAGLERLGDIVNSFRPSHVQWLPGKESHDLSRTYMTYCVDLARHFCEGNPVLLDLHRCRTTLISIMDGDAAGTCWYSHGAGVSMMTFMGLHALDTEMPYTPTLCSENSRRVVAQIFNVDKWCVAFSGRPPLIHRRFCTTPLPLDLADEELIADEATLRKAVSELDDRGWNTKGQIHPATLVRARRMLAGILEEVMEIALSCTVCITLNELRNIQTRELETFATLPAHLQYNPHILLDPELDTTSVYARILLRLAHLQTMFLLERLLLLNGSLDEGDLLLFSFEMLTLTLALWTHKDRFAEMRRNFEWLLMAHAAPAGGILCLELLNPTFTGKHPSDARITRSSIIQNLSLLVGFLDWVRPSAPNGDLCMDCKVIIQRVLDYTLNGSADGNSPRAALAFDFPEPLDFNFELLDTFDWLHTDL</sequence>
<comment type="subcellular location">
    <subcellularLocation>
        <location evidence="1">Nucleus</location>
    </subcellularLocation>
</comment>
<reference evidence="6 7" key="1">
    <citation type="journal article" date="2015" name="Genome Announc.">
        <title>Genome sequence and annotation of Trichoderma parareesei, the ancestor of the cellulase producer Trichoderma reesei.</title>
        <authorList>
            <person name="Yang D."/>
            <person name="Pomraning K."/>
            <person name="Kopchinskiy A."/>
            <person name="Karimi Aghcheh R."/>
            <person name="Atanasova L."/>
            <person name="Chenthamara K."/>
            <person name="Baker S.E."/>
            <person name="Zhang R."/>
            <person name="Shen Q."/>
            <person name="Freitag M."/>
            <person name="Kubicek C.P."/>
            <person name="Druzhinina I.S."/>
        </authorList>
    </citation>
    <scope>NUCLEOTIDE SEQUENCE [LARGE SCALE GENOMIC DNA]</scope>
    <source>
        <strain evidence="6 7">CBS 125925</strain>
    </source>
</reference>
<dbReference type="InterPro" id="IPR036864">
    <property type="entry name" value="Zn2-C6_fun-type_DNA-bd_sf"/>
</dbReference>
<keyword evidence="2" id="KW-0479">Metal-binding</keyword>
<dbReference type="PROSITE" id="PS00463">
    <property type="entry name" value="ZN2_CY6_FUNGAL_1"/>
    <property type="match status" value="1"/>
</dbReference>
<name>A0A2H2Z5S0_TRIPA</name>
<feature type="region of interest" description="Disordered" evidence="4">
    <location>
        <begin position="69"/>
        <end position="91"/>
    </location>
</feature>
<dbReference type="GO" id="GO:0003677">
    <property type="term" value="F:DNA binding"/>
    <property type="evidence" value="ECO:0007669"/>
    <property type="project" value="InterPro"/>
</dbReference>
<dbReference type="EMBL" id="LFMI01000231">
    <property type="protein sequence ID" value="OTA01768.1"/>
    <property type="molecule type" value="Genomic_DNA"/>
</dbReference>
<dbReference type="GO" id="GO:0006351">
    <property type="term" value="P:DNA-templated transcription"/>
    <property type="evidence" value="ECO:0007669"/>
    <property type="project" value="InterPro"/>
</dbReference>
<dbReference type="GO" id="GO:0000981">
    <property type="term" value="F:DNA-binding transcription factor activity, RNA polymerase II-specific"/>
    <property type="evidence" value="ECO:0007669"/>
    <property type="project" value="InterPro"/>
</dbReference>
<feature type="domain" description="Zn(2)-C6 fungal-type" evidence="5">
    <location>
        <begin position="28"/>
        <end position="60"/>
    </location>
</feature>
<comment type="caution">
    <text evidence="6">The sequence shown here is derived from an EMBL/GenBank/DDBJ whole genome shotgun (WGS) entry which is preliminary data.</text>
</comment>
<dbReference type="OrthoDB" id="4898680at2759"/>
<dbReference type="SMART" id="SM00906">
    <property type="entry name" value="Fungal_trans"/>
    <property type="match status" value="1"/>
</dbReference>
<dbReference type="InterPro" id="IPR007219">
    <property type="entry name" value="XnlR_reg_dom"/>
</dbReference>
<evidence type="ECO:0000256" key="4">
    <source>
        <dbReference type="SAM" id="MobiDB-lite"/>
    </source>
</evidence>
<evidence type="ECO:0000313" key="6">
    <source>
        <dbReference type="EMBL" id="OTA01768.1"/>
    </source>
</evidence>
<evidence type="ECO:0000256" key="3">
    <source>
        <dbReference type="ARBA" id="ARBA00023242"/>
    </source>
</evidence>
<evidence type="ECO:0000313" key="7">
    <source>
        <dbReference type="Proteomes" id="UP000219286"/>
    </source>
</evidence>
<dbReference type="SMART" id="SM00066">
    <property type="entry name" value="GAL4"/>
    <property type="match status" value="1"/>
</dbReference>
<dbReference type="AlphaFoldDB" id="A0A2H2Z5S0"/>
<evidence type="ECO:0000256" key="1">
    <source>
        <dbReference type="ARBA" id="ARBA00004123"/>
    </source>
</evidence>
<dbReference type="CDD" id="cd00067">
    <property type="entry name" value="GAL4"/>
    <property type="match status" value="1"/>
</dbReference>
<dbReference type="PROSITE" id="PS50048">
    <property type="entry name" value="ZN2_CY6_FUNGAL_2"/>
    <property type="match status" value="1"/>
</dbReference>
<dbReference type="Gene3D" id="4.10.240.10">
    <property type="entry name" value="Zn(2)-C6 fungal-type DNA-binding domain"/>
    <property type="match status" value="1"/>
</dbReference>
<gene>
    <name evidence="6" type="ORF">A9Z42_0020870</name>
</gene>
<dbReference type="CDD" id="cd12148">
    <property type="entry name" value="fungal_TF_MHR"/>
    <property type="match status" value="1"/>
</dbReference>